<dbReference type="PANTHER" id="PTHR33525:SF6">
    <property type="entry name" value="HDOD DOMAIN-CONTAINING PROTEIN"/>
    <property type="match status" value="1"/>
</dbReference>
<dbReference type="Gene3D" id="1.10.3210.10">
    <property type="entry name" value="Hypothetical protein af1432"/>
    <property type="match status" value="1"/>
</dbReference>
<feature type="region of interest" description="Disordered" evidence="1">
    <location>
        <begin position="37"/>
        <end position="61"/>
    </location>
</feature>
<comment type="caution">
    <text evidence="3">The sequence shown here is derived from an EMBL/GenBank/DDBJ whole genome shotgun (WGS) entry which is preliminary data.</text>
</comment>
<protein>
    <submittedName>
        <fullName evidence="3">HDOD domain-containing protein</fullName>
    </submittedName>
</protein>
<dbReference type="Pfam" id="PF08668">
    <property type="entry name" value="HDOD"/>
    <property type="match status" value="1"/>
</dbReference>
<name>A0ABU9SQR3_9ALTE</name>
<evidence type="ECO:0000313" key="4">
    <source>
        <dbReference type="Proteomes" id="UP001461163"/>
    </source>
</evidence>
<keyword evidence="4" id="KW-1185">Reference proteome</keyword>
<reference evidence="3 4" key="1">
    <citation type="submission" date="2024-03" db="EMBL/GenBank/DDBJ databases">
        <title>Community enrichment and isolation of bacterial strains for fucoidan degradation.</title>
        <authorList>
            <person name="Sichert A."/>
        </authorList>
    </citation>
    <scope>NUCLEOTIDE SEQUENCE [LARGE SCALE GENOMIC DNA]</scope>
    <source>
        <strain evidence="3 4">AS12</strain>
    </source>
</reference>
<proteinExistence type="predicted"/>
<dbReference type="CDD" id="cd00077">
    <property type="entry name" value="HDc"/>
    <property type="match status" value="1"/>
</dbReference>
<dbReference type="PANTHER" id="PTHR33525">
    <property type="match status" value="1"/>
</dbReference>
<evidence type="ECO:0000259" key="2">
    <source>
        <dbReference type="PROSITE" id="PS51833"/>
    </source>
</evidence>
<dbReference type="EMBL" id="JBBMQS010000001">
    <property type="protein sequence ID" value="MEM5496223.1"/>
    <property type="molecule type" value="Genomic_DNA"/>
</dbReference>
<sequence length="380" mass="42961">MFEKLISRLFKRSRPSSAANNEKGALSISGSAVASVNRQQNNKLKPENSTEQTSDDAETYEIPIPTRTVNISVASLNRLDFLFYDYLLGPSQTSTTLNPIEQYILTRVNHALKSPDSVLTHFPVLPQSVISLTNLLNNPDFNLQSFIKVVEQEPSIATELMKKANSPAYKRGDKDITNLQQAFMFMGANDIKEFVLNRFIKNLCQQKPIYFKTFGEKIWLHSQDVAIVAKTLAARRKQNADAAYTIGLMHDLGKVVIFQFMVEAFKMIDPDFKQDSLVFKKFLSEKSMLLSVELMKIWNMPSVIIDVVQGQVEDFTNVDDLDPMTAILFEANLISEVSLSYQDGHIQPAEFELLVSSTKLRDDAKLLLREILNIYSDEAS</sequence>
<dbReference type="SUPFAM" id="SSF109604">
    <property type="entry name" value="HD-domain/PDEase-like"/>
    <property type="match status" value="1"/>
</dbReference>
<feature type="compositionally biased region" description="Polar residues" evidence="1">
    <location>
        <begin position="37"/>
        <end position="52"/>
    </location>
</feature>
<dbReference type="InterPro" id="IPR003607">
    <property type="entry name" value="HD/PDEase_dom"/>
</dbReference>
<dbReference type="InterPro" id="IPR052340">
    <property type="entry name" value="RNase_Y/CdgJ"/>
</dbReference>
<feature type="domain" description="HDOD" evidence="2">
    <location>
        <begin position="122"/>
        <end position="314"/>
    </location>
</feature>
<dbReference type="Proteomes" id="UP001461163">
    <property type="component" value="Unassembled WGS sequence"/>
</dbReference>
<accession>A0ABU9SQR3</accession>
<evidence type="ECO:0000313" key="3">
    <source>
        <dbReference type="EMBL" id="MEM5496223.1"/>
    </source>
</evidence>
<gene>
    <name evidence="3" type="ORF">WNY77_02315</name>
</gene>
<organism evidence="3 4">
    <name type="scientific">Paraglaciecola mesophila</name>
    <dbReference type="NCBI Taxonomy" id="197222"/>
    <lineage>
        <taxon>Bacteria</taxon>
        <taxon>Pseudomonadati</taxon>
        <taxon>Pseudomonadota</taxon>
        <taxon>Gammaproteobacteria</taxon>
        <taxon>Alteromonadales</taxon>
        <taxon>Alteromonadaceae</taxon>
        <taxon>Paraglaciecola</taxon>
    </lineage>
</organism>
<evidence type="ECO:0000256" key="1">
    <source>
        <dbReference type="SAM" id="MobiDB-lite"/>
    </source>
</evidence>
<dbReference type="InterPro" id="IPR013976">
    <property type="entry name" value="HDOD"/>
</dbReference>
<dbReference type="PROSITE" id="PS51833">
    <property type="entry name" value="HDOD"/>
    <property type="match status" value="1"/>
</dbReference>
<dbReference type="RefSeq" id="WP_342880736.1">
    <property type="nucleotide sequence ID" value="NZ_JBBMQS010000001.1"/>
</dbReference>